<dbReference type="PANTHER" id="PTHR33711:SF7">
    <property type="entry name" value="INTRADIOL RING-CLEAVAGE DIOXYGENASES DOMAIN-CONTAINING PROTEIN-RELATED"/>
    <property type="match status" value="1"/>
</dbReference>
<feature type="domain" description="Intradiol ring-cleavage dioxygenases" evidence="8">
    <location>
        <begin position="102"/>
        <end position="264"/>
    </location>
</feature>
<keyword evidence="5" id="KW-0560">Oxidoreductase</keyword>
<evidence type="ECO:0000313" key="10">
    <source>
        <dbReference type="EMBL" id="SVC61979.1"/>
    </source>
</evidence>
<dbReference type="Gene3D" id="2.60.130.10">
    <property type="entry name" value="Aromatic compound dioxygenase"/>
    <property type="match status" value="1"/>
</dbReference>
<dbReference type="GO" id="GO:0008199">
    <property type="term" value="F:ferric iron binding"/>
    <property type="evidence" value="ECO:0007669"/>
    <property type="project" value="InterPro"/>
</dbReference>
<evidence type="ECO:0000256" key="7">
    <source>
        <dbReference type="SAM" id="MobiDB-lite"/>
    </source>
</evidence>
<dbReference type="AlphaFoldDB" id="A0A382NLA2"/>
<keyword evidence="3" id="KW-0479">Metal-binding</keyword>
<name>A0A382NLA2_9ZZZZ</name>
<comment type="cofactor">
    <cofactor evidence="1">
        <name>Fe(3+)</name>
        <dbReference type="ChEBI" id="CHEBI:29034"/>
    </cofactor>
</comment>
<evidence type="ECO:0000256" key="6">
    <source>
        <dbReference type="ARBA" id="ARBA00023004"/>
    </source>
</evidence>
<organism evidence="10">
    <name type="scientific">marine metagenome</name>
    <dbReference type="NCBI Taxonomy" id="408172"/>
    <lineage>
        <taxon>unclassified sequences</taxon>
        <taxon>metagenomes</taxon>
        <taxon>ecological metagenomes</taxon>
    </lineage>
</organism>
<reference evidence="10" key="1">
    <citation type="submission" date="2018-05" db="EMBL/GenBank/DDBJ databases">
        <authorList>
            <person name="Lanie J.A."/>
            <person name="Ng W.-L."/>
            <person name="Kazmierczak K.M."/>
            <person name="Andrzejewski T.M."/>
            <person name="Davidsen T.M."/>
            <person name="Wayne K.J."/>
            <person name="Tettelin H."/>
            <person name="Glass J.I."/>
            <person name="Rusch D."/>
            <person name="Podicherti R."/>
            <person name="Tsui H.-C.T."/>
            <person name="Winkler M.E."/>
        </authorList>
    </citation>
    <scope>NUCLEOTIDE SEQUENCE</scope>
</reference>
<feature type="domain" description="Catechol dioxygenase N-terminal" evidence="9">
    <location>
        <begin position="22"/>
        <end position="95"/>
    </location>
</feature>
<accession>A0A382NLA2</accession>
<dbReference type="Pfam" id="PF00775">
    <property type="entry name" value="Dioxygenase_C"/>
    <property type="match status" value="1"/>
</dbReference>
<evidence type="ECO:0000259" key="8">
    <source>
        <dbReference type="Pfam" id="PF00775"/>
    </source>
</evidence>
<evidence type="ECO:0000259" key="9">
    <source>
        <dbReference type="Pfam" id="PF04444"/>
    </source>
</evidence>
<dbReference type="InterPro" id="IPR007535">
    <property type="entry name" value="Catechol_dOase_N"/>
</dbReference>
<dbReference type="InterPro" id="IPR000627">
    <property type="entry name" value="Intradiol_dOase_C"/>
</dbReference>
<dbReference type="GO" id="GO:0009712">
    <property type="term" value="P:catechol-containing compound metabolic process"/>
    <property type="evidence" value="ECO:0007669"/>
    <property type="project" value="InterPro"/>
</dbReference>
<dbReference type="PANTHER" id="PTHR33711">
    <property type="entry name" value="DIOXYGENASE, PUTATIVE (AFU_ORTHOLOGUE AFUA_2G02910)-RELATED"/>
    <property type="match status" value="1"/>
</dbReference>
<feature type="region of interest" description="Disordered" evidence="7">
    <location>
        <begin position="259"/>
        <end position="283"/>
    </location>
</feature>
<sequence>MRDLTEENLTRAALHKLSETSDPRLKEIMSSFIQCLHTFLREVEPTQDEWFEAIQFLTEIGQKCSNKRQEFILMSDVLGASMLIDAINNRKIADATESSVLGPYYRESAPDLKPGDSLSTTEDGEQILVQGLVCGKNRVPISGAILDVWQTAPNGLYDVQDPKQPDMNLRGKVHTDVNGQYVFQTVIPTSYPIPTDGPVGKMLSGLGWHPNRPAHIHFIVSAQGFKPVTTQVFIDGDPYLESDAVFAVKDSLVAKIVRHQKSSPSDPTKQKPSMARSHLNYDF</sequence>
<dbReference type="InterPro" id="IPR015889">
    <property type="entry name" value="Intradiol_dOase_core"/>
</dbReference>
<dbReference type="InterPro" id="IPR050770">
    <property type="entry name" value="Intradiol_RC_Dioxygenase"/>
</dbReference>
<dbReference type="SUPFAM" id="SSF49482">
    <property type="entry name" value="Aromatic compound dioxygenase"/>
    <property type="match status" value="1"/>
</dbReference>
<evidence type="ECO:0000256" key="1">
    <source>
        <dbReference type="ARBA" id="ARBA00001965"/>
    </source>
</evidence>
<keyword evidence="6" id="KW-0408">Iron</keyword>
<dbReference type="Pfam" id="PF04444">
    <property type="entry name" value="Dioxygenase_N"/>
    <property type="match status" value="1"/>
</dbReference>
<gene>
    <name evidence="10" type="ORF">METZ01_LOCUS314833</name>
</gene>
<feature type="non-terminal residue" evidence="10">
    <location>
        <position position="283"/>
    </location>
</feature>
<proteinExistence type="inferred from homology"/>
<evidence type="ECO:0000256" key="5">
    <source>
        <dbReference type="ARBA" id="ARBA00023002"/>
    </source>
</evidence>
<comment type="similarity">
    <text evidence="2">Belongs to the intradiol ring-cleavage dioxygenase family.</text>
</comment>
<evidence type="ECO:0000256" key="4">
    <source>
        <dbReference type="ARBA" id="ARBA00022964"/>
    </source>
</evidence>
<evidence type="ECO:0000256" key="2">
    <source>
        <dbReference type="ARBA" id="ARBA00007825"/>
    </source>
</evidence>
<dbReference type="EMBL" id="UINC01101289">
    <property type="protein sequence ID" value="SVC61979.1"/>
    <property type="molecule type" value="Genomic_DNA"/>
</dbReference>
<protein>
    <recommendedName>
        <fullName evidence="11">Intradiol ring-cleavage dioxygenases domain-containing protein</fullName>
    </recommendedName>
</protein>
<keyword evidence="4" id="KW-0223">Dioxygenase</keyword>
<feature type="compositionally biased region" description="Polar residues" evidence="7">
    <location>
        <begin position="262"/>
        <end position="271"/>
    </location>
</feature>
<evidence type="ECO:0008006" key="11">
    <source>
        <dbReference type="Google" id="ProtNLM"/>
    </source>
</evidence>
<evidence type="ECO:0000256" key="3">
    <source>
        <dbReference type="ARBA" id="ARBA00022723"/>
    </source>
</evidence>
<dbReference type="GO" id="GO:0018576">
    <property type="term" value="F:catechol 1,2-dioxygenase activity"/>
    <property type="evidence" value="ECO:0007669"/>
    <property type="project" value="InterPro"/>
</dbReference>